<gene>
    <name evidence="1" type="ORF">AVEN_11538_1</name>
</gene>
<proteinExistence type="predicted"/>
<feature type="non-terminal residue" evidence="1">
    <location>
        <position position="1"/>
    </location>
</feature>
<dbReference type="AlphaFoldDB" id="A0A4Y2UXZ5"/>
<protein>
    <submittedName>
        <fullName evidence="1">Uncharacterized protein</fullName>
    </submittedName>
</protein>
<evidence type="ECO:0000313" key="2">
    <source>
        <dbReference type="Proteomes" id="UP000499080"/>
    </source>
</evidence>
<accession>A0A4Y2UXZ5</accession>
<reference evidence="1 2" key="1">
    <citation type="journal article" date="2019" name="Sci. Rep.">
        <title>Orb-weaving spider Araneus ventricosus genome elucidates the spidroin gene catalogue.</title>
        <authorList>
            <person name="Kono N."/>
            <person name="Nakamura H."/>
            <person name="Ohtoshi R."/>
            <person name="Moran D.A.P."/>
            <person name="Shinohara A."/>
            <person name="Yoshida Y."/>
            <person name="Fujiwara M."/>
            <person name="Mori M."/>
            <person name="Tomita M."/>
            <person name="Arakawa K."/>
        </authorList>
    </citation>
    <scope>NUCLEOTIDE SEQUENCE [LARGE SCALE GENOMIC DNA]</scope>
</reference>
<dbReference type="EMBL" id="BGPR01040288">
    <property type="protein sequence ID" value="GBO16397.1"/>
    <property type="molecule type" value="Genomic_DNA"/>
</dbReference>
<comment type="caution">
    <text evidence="1">The sequence shown here is derived from an EMBL/GenBank/DDBJ whole genome shotgun (WGS) entry which is preliminary data.</text>
</comment>
<evidence type="ECO:0000313" key="1">
    <source>
        <dbReference type="EMBL" id="GBO16397.1"/>
    </source>
</evidence>
<sequence length="66" mass="7726">HFVQLRIAAGSHQRTSLSDPVTRCLQLNELRKQLKQQLQRCYPLIMCDADVYVRLDWTLSQLKVSL</sequence>
<dbReference type="Proteomes" id="UP000499080">
    <property type="component" value="Unassembled WGS sequence"/>
</dbReference>
<keyword evidence="2" id="KW-1185">Reference proteome</keyword>
<organism evidence="1 2">
    <name type="scientific">Araneus ventricosus</name>
    <name type="common">Orbweaver spider</name>
    <name type="synonym">Epeira ventricosa</name>
    <dbReference type="NCBI Taxonomy" id="182803"/>
    <lineage>
        <taxon>Eukaryota</taxon>
        <taxon>Metazoa</taxon>
        <taxon>Ecdysozoa</taxon>
        <taxon>Arthropoda</taxon>
        <taxon>Chelicerata</taxon>
        <taxon>Arachnida</taxon>
        <taxon>Araneae</taxon>
        <taxon>Araneomorphae</taxon>
        <taxon>Entelegynae</taxon>
        <taxon>Araneoidea</taxon>
        <taxon>Araneidae</taxon>
        <taxon>Araneus</taxon>
    </lineage>
</organism>
<name>A0A4Y2UXZ5_ARAVE</name>